<evidence type="ECO:0000313" key="3">
    <source>
        <dbReference type="Proteomes" id="UP001562354"/>
    </source>
</evidence>
<reference evidence="2 3" key="1">
    <citation type="submission" date="2024-07" db="EMBL/GenBank/DDBJ databases">
        <title>Draft sequence of the Neodothiora populina.</title>
        <authorList>
            <person name="Drown D.D."/>
            <person name="Schuette U.S."/>
            <person name="Buechlein A.B."/>
            <person name="Rusch D.R."/>
            <person name="Winton L.W."/>
            <person name="Adams G.A."/>
        </authorList>
    </citation>
    <scope>NUCLEOTIDE SEQUENCE [LARGE SCALE GENOMIC DNA]</scope>
    <source>
        <strain evidence="2 3">CPC 39397</strain>
    </source>
</reference>
<dbReference type="EMBL" id="JBFMKM010000013">
    <property type="protein sequence ID" value="KAL1301767.1"/>
    <property type="molecule type" value="Genomic_DNA"/>
</dbReference>
<name>A0ABR3P6L5_9PEZI</name>
<proteinExistence type="inferred from homology"/>
<dbReference type="SMART" id="SM00268">
    <property type="entry name" value="ACTIN"/>
    <property type="match status" value="1"/>
</dbReference>
<evidence type="ECO:0000256" key="1">
    <source>
        <dbReference type="RuleBase" id="RU000487"/>
    </source>
</evidence>
<gene>
    <name evidence="2" type="ORF">AAFC00_005965</name>
</gene>
<dbReference type="Gene3D" id="3.90.640.10">
    <property type="entry name" value="Actin, Chain A, domain 4"/>
    <property type="match status" value="2"/>
</dbReference>
<dbReference type="PANTHER" id="PTHR11937">
    <property type="entry name" value="ACTIN"/>
    <property type="match status" value="1"/>
</dbReference>
<evidence type="ECO:0000313" key="2">
    <source>
        <dbReference type="EMBL" id="KAL1301767.1"/>
    </source>
</evidence>
<dbReference type="Proteomes" id="UP001562354">
    <property type="component" value="Unassembled WGS sequence"/>
</dbReference>
<evidence type="ECO:0008006" key="4">
    <source>
        <dbReference type="Google" id="ProtNLM"/>
    </source>
</evidence>
<organism evidence="2 3">
    <name type="scientific">Neodothiora populina</name>
    <dbReference type="NCBI Taxonomy" id="2781224"/>
    <lineage>
        <taxon>Eukaryota</taxon>
        <taxon>Fungi</taxon>
        <taxon>Dikarya</taxon>
        <taxon>Ascomycota</taxon>
        <taxon>Pezizomycotina</taxon>
        <taxon>Dothideomycetes</taxon>
        <taxon>Dothideomycetidae</taxon>
        <taxon>Dothideales</taxon>
        <taxon>Dothioraceae</taxon>
        <taxon>Neodothiora</taxon>
    </lineage>
</organism>
<accession>A0ABR3P6L5</accession>
<keyword evidence="3" id="KW-1185">Reference proteome</keyword>
<protein>
    <recommendedName>
        <fullName evidence="4">Actin-related protein 6</fullName>
    </recommendedName>
</protein>
<dbReference type="Gene3D" id="3.30.420.40">
    <property type="match status" value="4"/>
</dbReference>
<dbReference type="CDD" id="cd10210">
    <property type="entry name" value="ASKHA_NBD_Arp6"/>
    <property type="match status" value="1"/>
</dbReference>
<dbReference type="InterPro" id="IPR004000">
    <property type="entry name" value="Actin"/>
</dbReference>
<dbReference type="Pfam" id="PF00022">
    <property type="entry name" value="Actin"/>
    <property type="match status" value="1"/>
</dbReference>
<dbReference type="InterPro" id="IPR043129">
    <property type="entry name" value="ATPase_NBD"/>
</dbReference>
<sequence length="493" mass="54681">MSRRSARSSGVVPPVETVATPPPAPVAITAATAVTTPARLGDATLVVDPGAYTIKAGFAPSSPEGQYKCHVMPNCLAKSSRDDKTYIASQLSTCTDFGEMQFKRPVQKGYIVNWPTEAAIWEHEFFASNATLACDPHETNLVLAEAPNAPTALQRNTDEIVFEHFEFAAAYRTTSTVLNAYNDTRALFNDPPHAQSARVQPAEHLLLIDTGYSHTTVTPLIRARPIHPASRRMTFGGKHLSNYLAQLISLRHFSLIDEPYIVDQIKEDTCFVSDDFARDLDNTWKGAIGDAPRNNKDQDTTIRVDYVLPDYERHHRGFTRPHDASRAARLAKLGLLADADDDNDQQAGISTVREEAFPLANERFTVPELLFNPTDVGMRESGIPDTIMQCLETLPTKQLWQAFLGNIVVVGGSSLIRGFVERLEAEVRIRVPDDFVVRVRRADDPIKSTWTGGARLASDRSLIDKVLVTKQDYDEYGAAWVARQYATRRIGDE</sequence>
<dbReference type="SUPFAM" id="SSF53067">
    <property type="entry name" value="Actin-like ATPase domain"/>
    <property type="match status" value="2"/>
</dbReference>
<dbReference type="GeneID" id="95979664"/>
<comment type="caution">
    <text evidence="2">The sequence shown here is derived from an EMBL/GenBank/DDBJ whole genome shotgun (WGS) entry which is preliminary data.</text>
</comment>
<dbReference type="RefSeq" id="XP_069198043.1">
    <property type="nucleotide sequence ID" value="XM_069345836.1"/>
</dbReference>
<comment type="similarity">
    <text evidence="1">Belongs to the actin family.</text>
</comment>